<dbReference type="RefSeq" id="WP_024037467.1">
    <property type="nucleotide sequence ID" value="NZ_CACRUE010000012.1"/>
</dbReference>
<dbReference type="Pfam" id="PF00905">
    <property type="entry name" value="Transpeptidase"/>
    <property type="match status" value="1"/>
</dbReference>
<evidence type="ECO:0000256" key="3">
    <source>
        <dbReference type="ARBA" id="ARBA00023136"/>
    </source>
</evidence>
<reference evidence="7" key="1">
    <citation type="submission" date="2019-11" db="EMBL/GenBank/DDBJ databases">
        <authorList>
            <person name="Feng L."/>
        </authorList>
    </citation>
    <scope>NUCLEOTIDE SEQUENCE</scope>
    <source>
        <strain evidence="7">IbartlettiiLFYP30</strain>
    </source>
</reference>
<sequence>MSNKLNNAGQNILKRIKKSFFIFFILILALIIRLSYLSICKYEAYTSKIENQSIQKLNLNSGRGIIYDRNNKPLTDTQKTQVICIPKSTITGNYKNINLIKEASHLDENDIFKAVQKQINSELIEIEVSNLEKKDIEKLNKINVIVEQKINRYSSNNLLSHTIGYINQTDKNGVSGIEKSMNSELKNSNEKYISVFKAGDLGVKNGLKLVEGSISKVSNNDKNLKLTIDSNIQKKLEKIVDKEENPSAVVISNIQTGEILAMTSRPNFKQNNIKESLNKNDGQLQNRVISATYPPGSVFKIAVLFAALENKVITNSTYYYNCTGSEQINDKEKLNCNNLAGHGIQTLGEVFANSCNTAFYDIAKKVGKDEIYKAIKTLHLDQKVDLGLDEEVNSNIPNEISLSNLSIGQGSLGITPIQINQMTQIIANNGLYKPLYIYDSIINSDMQQIKELTTSKEEELISPYTSTQIKQFMIGVAKTGTAKLLNDIDGGCGVKTGTAQSSVNNKAVTHGWITGFYPVENPKYAITVLIEGTEENSKSAIPMFKEICENIKP</sequence>
<dbReference type="InterPro" id="IPR012338">
    <property type="entry name" value="Beta-lactam/transpept-like"/>
</dbReference>
<dbReference type="Pfam" id="PF03717">
    <property type="entry name" value="PBP_dimer"/>
    <property type="match status" value="1"/>
</dbReference>
<dbReference type="AlphaFoldDB" id="A0A6N2ZFS4"/>
<protein>
    <submittedName>
        <fullName evidence="7">Stage V sporulation protein D</fullName>
    </submittedName>
</protein>
<dbReference type="InterPro" id="IPR001460">
    <property type="entry name" value="PCN-bd_Tpept"/>
</dbReference>
<dbReference type="GO" id="GO:0071555">
    <property type="term" value="P:cell wall organization"/>
    <property type="evidence" value="ECO:0007669"/>
    <property type="project" value="TreeGrafter"/>
</dbReference>
<dbReference type="SUPFAM" id="SSF56519">
    <property type="entry name" value="Penicillin binding protein dimerisation domain"/>
    <property type="match status" value="1"/>
</dbReference>
<proteinExistence type="inferred from homology"/>
<dbReference type="PANTHER" id="PTHR30627">
    <property type="entry name" value="PEPTIDOGLYCAN D,D-TRANSPEPTIDASE"/>
    <property type="match status" value="1"/>
</dbReference>
<accession>A0A6N2ZFS4</accession>
<evidence type="ECO:0000256" key="1">
    <source>
        <dbReference type="ARBA" id="ARBA00004370"/>
    </source>
</evidence>
<dbReference type="Gene3D" id="3.40.710.10">
    <property type="entry name" value="DD-peptidase/beta-lactamase superfamily"/>
    <property type="match status" value="1"/>
</dbReference>
<comment type="subcellular location">
    <subcellularLocation>
        <location evidence="1">Membrane</location>
    </subcellularLocation>
</comment>
<evidence type="ECO:0000259" key="5">
    <source>
        <dbReference type="Pfam" id="PF00905"/>
    </source>
</evidence>
<organism evidence="7">
    <name type="scientific">Intestinibacter bartlettii</name>
    <dbReference type="NCBI Taxonomy" id="261299"/>
    <lineage>
        <taxon>Bacteria</taxon>
        <taxon>Bacillati</taxon>
        <taxon>Bacillota</taxon>
        <taxon>Clostridia</taxon>
        <taxon>Peptostreptococcales</taxon>
        <taxon>Peptostreptococcaceae</taxon>
        <taxon>Intestinibacter</taxon>
    </lineage>
</organism>
<evidence type="ECO:0000256" key="2">
    <source>
        <dbReference type="ARBA" id="ARBA00007171"/>
    </source>
</evidence>
<evidence type="ECO:0000259" key="6">
    <source>
        <dbReference type="Pfam" id="PF03717"/>
    </source>
</evidence>
<keyword evidence="4" id="KW-0812">Transmembrane</keyword>
<dbReference type="EMBL" id="CACRUE010000012">
    <property type="protein sequence ID" value="VYT76927.1"/>
    <property type="molecule type" value="Genomic_DNA"/>
</dbReference>
<dbReference type="GO" id="GO:0071972">
    <property type="term" value="F:peptidoglycan L,D-transpeptidase activity"/>
    <property type="evidence" value="ECO:0007669"/>
    <property type="project" value="TreeGrafter"/>
</dbReference>
<dbReference type="InterPro" id="IPR036138">
    <property type="entry name" value="PBP_dimer_sf"/>
</dbReference>
<dbReference type="GO" id="GO:0008658">
    <property type="term" value="F:penicillin binding"/>
    <property type="evidence" value="ECO:0007669"/>
    <property type="project" value="InterPro"/>
</dbReference>
<dbReference type="PANTHER" id="PTHR30627:SF24">
    <property type="entry name" value="PENICILLIN-BINDING PROTEIN 4B"/>
    <property type="match status" value="1"/>
</dbReference>
<feature type="transmembrane region" description="Helical" evidence="4">
    <location>
        <begin position="20"/>
        <end position="39"/>
    </location>
</feature>
<evidence type="ECO:0000256" key="4">
    <source>
        <dbReference type="SAM" id="Phobius"/>
    </source>
</evidence>
<feature type="domain" description="Penicillin-binding protein dimerisation" evidence="6">
    <location>
        <begin position="60"/>
        <end position="191"/>
    </location>
</feature>
<evidence type="ECO:0000313" key="7">
    <source>
        <dbReference type="EMBL" id="VYT76927.1"/>
    </source>
</evidence>
<dbReference type="InterPro" id="IPR005311">
    <property type="entry name" value="PBP_dimer"/>
</dbReference>
<keyword evidence="4" id="KW-1133">Transmembrane helix</keyword>
<dbReference type="SUPFAM" id="SSF56601">
    <property type="entry name" value="beta-lactamase/transpeptidase-like"/>
    <property type="match status" value="1"/>
</dbReference>
<comment type="similarity">
    <text evidence="2">Belongs to the transpeptidase family.</text>
</comment>
<dbReference type="Gene3D" id="3.90.1310.10">
    <property type="entry name" value="Penicillin-binding protein 2a (Domain 2)"/>
    <property type="match status" value="1"/>
</dbReference>
<dbReference type="InterPro" id="IPR050515">
    <property type="entry name" value="Beta-lactam/transpept"/>
</dbReference>
<gene>
    <name evidence="7" type="primary">spoVD_1</name>
    <name evidence="7" type="ORF">IBLFYP30_00037</name>
</gene>
<name>A0A6N2ZFS4_9FIRM</name>
<dbReference type="GO" id="GO:0005886">
    <property type="term" value="C:plasma membrane"/>
    <property type="evidence" value="ECO:0007669"/>
    <property type="project" value="TreeGrafter"/>
</dbReference>
<feature type="domain" description="Penicillin-binding protein transpeptidase" evidence="5">
    <location>
        <begin position="248"/>
        <end position="548"/>
    </location>
</feature>
<keyword evidence="3 4" id="KW-0472">Membrane</keyword>